<keyword evidence="2 5" id="KW-0812">Transmembrane</keyword>
<evidence type="ECO:0000256" key="1">
    <source>
        <dbReference type="ARBA" id="ARBA00004141"/>
    </source>
</evidence>
<keyword evidence="3 5" id="KW-1133">Transmembrane helix</keyword>
<feature type="transmembrane region" description="Helical" evidence="5">
    <location>
        <begin position="399"/>
        <end position="420"/>
    </location>
</feature>
<evidence type="ECO:0000256" key="5">
    <source>
        <dbReference type="SAM" id="Phobius"/>
    </source>
</evidence>
<feature type="transmembrane region" description="Helical" evidence="5">
    <location>
        <begin position="321"/>
        <end position="339"/>
    </location>
</feature>
<evidence type="ECO:0000256" key="2">
    <source>
        <dbReference type="ARBA" id="ARBA00022692"/>
    </source>
</evidence>
<dbReference type="RefSeq" id="WP_186922884.1">
    <property type="nucleotide sequence ID" value="NZ_JACOFW010000010.1"/>
</dbReference>
<sequence>MFAQLYAGHIHPYRSFYHEFVITVGVFVAFIPYSLSAKPKLVFPAVGLLVLSLIAWIGLQSLLDISSVAAIYYPIFMLFAAILAMGLGASWVKYSGNASSLCWMFALVYLVAAVLSVAMQQVQILGLDWRPLVMYMGHDGVNPIRAFANVAQPNQLALLICFGLISLWWMLQNTRFSGLLAWCLAVFLLWGLVLTQSRIAWIILPGLAAFVLSHRPSQKSTSFWVGVGSLLLIYVFLLISLPTIAKYLGFVAGTIGERVGGRSERTVLLQQAWTMASSHPWLGVGWFGFGAQQVAHAANFSASIYAEHSHNLVLNFAAELGIPYTVFFFLTFSVFLWKTCFARGRLRNQEILFFVMLLFAVAVHSLVEFPLWYAYVLLPVGVCLGALCQLRWQSANISLSLNSFHVIAVICLSLLTWAWFDYHRVVDGFVAFRQEKNYDQIPAAKIQAPAWTLLPEYYDYFKLMRISPTTGMSSEDIQFVEKASLRFGYVHILSKQAEIYALNHRPDAALQTMVRLQRLHPWSYPEYYDYWKVLAQTDTRFAQVFSGMPARDVE</sequence>
<feature type="transmembrane region" description="Helical" evidence="5">
    <location>
        <begin position="71"/>
        <end position="92"/>
    </location>
</feature>
<organism evidence="8 9">
    <name type="scientific">Undibacterium seohonense</name>
    <dbReference type="NCBI Taxonomy" id="1344950"/>
    <lineage>
        <taxon>Bacteria</taxon>
        <taxon>Pseudomonadati</taxon>
        <taxon>Pseudomonadota</taxon>
        <taxon>Betaproteobacteria</taxon>
        <taxon>Burkholderiales</taxon>
        <taxon>Oxalobacteraceae</taxon>
        <taxon>Undibacterium</taxon>
    </lineage>
</organism>
<feature type="transmembrane region" description="Helical" evidence="5">
    <location>
        <begin position="199"/>
        <end position="216"/>
    </location>
</feature>
<dbReference type="InterPro" id="IPR007016">
    <property type="entry name" value="O-antigen_ligase-rel_domated"/>
</dbReference>
<keyword evidence="4 5" id="KW-0472">Membrane</keyword>
<feature type="transmembrane region" description="Helical" evidence="5">
    <location>
        <begin position="16"/>
        <end position="34"/>
    </location>
</feature>
<dbReference type="InterPro" id="IPR051533">
    <property type="entry name" value="WaaL-like"/>
</dbReference>
<keyword evidence="8" id="KW-0436">Ligase</keyword>
<comment type="subcellular location">
    <subcellularLocation>
        <location evidence="1">Membrane</location>
        <topology evidence="1">Multi-pass membrane protein</topology>
    </subcellularLocation>
</comment>
<dbReference type="GO" id="GO:0016874">
    <property type="term" value="F:ligase activity"/>
    <property type="evidence" value="ECO:0007669"/>
    <property type="project" value="UniProtKB-KW"/>
</dbReference>
<evidence type="ECO:0000313" key="8">
    <source>
        <dbReference type="EMBL" id="MBC3807806.1"/>
    </source>
</evidence>
<dbReference type="Pfam" id="PF04932">
    <property type="entry name" value="Wzy_C"/>
    <property type="match status" value="1"/>
</dbReference>
<dbReference type="InterPro" id="IPR021797">
    <property type="entry name" value="Wzy_C_2"/>
</dbReference>
<evidence type="ECO:0000256" key="4">
    <source>
        <dbReference type="ARBA" id="ARBA00023136"/>
    </source>
</evidence>
<comment type="caution">
    <text evidence="8">The sequence shown here is derived from an EMBL/GenBank/DDBJ whole genome shotgun (WGS) entry which is preliminary data.</text>
</comment>
<accession>A0ABR6X4T7</accession>
<feature type="transmembrane region" description="Helical" evidence="5">
    <location>
        <begin position="223"/>
        <end position="245"/>
    </location>
</feature>
<dbReference type="EMBL" id="JACOFW010000010">
    <property type="protein sequence ID" value="MBC3807806.1"/>
    <property type="molecule type" value="Genomic_DNA"/>
</dbReference>
<evidence type="ECO:0000259" key="7">
    <source>
        <dbReference type="Pfam" id="PF11846"/>
    </source>
</evidence>
<dbReference type="PANTHER" id="PTHR37422:SF13">
    <property type="entry name" value="LIPOPOLYSACCHARIDE BIOSYNTHESIS PROTEIN PA4999-RELATED"/>
    <property type="match status" value="1"/>
</dbReference>
<evidence type="ECO:0000259" key="6">
    <source>
        <dbReference type="Pfam" id="PF04932"/>
    </source>
</evidence>
<dbReference type="Pfam" id="PF11846">
    <property type="entry name" value="Wzy_C_2"/>
    <property type="match status" value="1"/>
</dbReference>
<name>A0ABR6X4T7_9BURK</name>
<feature type="transmembrane region" description="Helical" evidence="5">
    <location>
        <begin position="373"/>
        <end position="392"/>
    </location>
</feature>
<protein>
    <submittedName>
        <fullName evidence="8">O-antigen ligase C-terminal domain-containing protein</fullName>
    </submittedName>
</protein>
<feature type="transmembrane region" description="Helical" evidence="5">
    <location>
        <begin position="176"/>
        <end position="193"/>
    </location>
</feature>
<feature type="domain" description="O-antigen ligase-related" evidence="6">
    <location>
        <begin position="184"/>
        <end position="329"/>
    </location>
</feature>
<reference evidence="8 9" key="1">
    <citation type="submission" date="2020-08" db="EMBL/GenBank/DDBJ databases">
        <title>Novel species isolated from subtropical streams in China.</title>
        <authorList>
            <person name="Lu H."/>
        </authorList>
    </citation>
    <scope>NUCLEOTIDE SEQUENCE [LARGE SCALE GENOMIC DNA]</scope>
    <source>
        <strain evidence="8 9">KACC 16656</strain>
    </source>
</reference>
<keyword evidence="9" id="KW-1185">Reference proteome</keyword>
<feature type="transmembrane region" description="Helical" evidence="5">
    <location>
        <begin position="104"/>
        <end position="126"/>
    </location>
</feature>
<gene>
    <name evidence="8" type="ORF">H8K52_10670</name>
</gene>
<dbReference type="Proteomes" id="UP000648257">
    <property type="component" value="Unassembled WGS sequence"/>
</dbReference>
<proteinExistence type="predicted"/>
<feature type="transmembrane region" description="Helical" evidence="5">
    <location>
        <begin position="351"/>
        <end position="367"/>
    </location>
</feature>
<feature type="transmembrane region" description="Helical" evidence="5">
    <location>
        <begin position="41"/>
        <end position="59"/>
    </location>
</feature>
<evidence type="ECO:0000313" key="9">
    <source>
        <dbReference type="Proteomes" id="UP000648257"/>
    </source>
</evidence>
<evidence type="ECO:0000256" key="3">
    <source>
        <dbReference type="ARBA" id="ARBA00022989"/>
    </source>
</evidence>
<feature type="transmembrane region" description="Helical" evidence="5">
    <location>
        <begin position="146"/>
        <end position="169"/>
    </location>
</feature>
<dbReference type="PANTHER" id="PTHR37422">
    <property type="entry name" value="TEICHURONIC ACID BIOSYNTHESIS PROTEIN TUAE"/>
    <property type="match status" value="1"/>
</dbReference>
<feature type="domain" description="Virulence factor membrane-bound polymerase C-terminal" evidence="7">
    <location>
        <begin position="355"/>
        <end position="531"/>
    </location>
</feature>